<sequence>MSLHPVLLRIAKRACSLSFRQIGLCTAMVAMLACLSTTSRANAQDWPQFGQNNTNSASNFGGLLLNSLTVPYLKPKWTFTTAGDVSARAAVVNGVAYVPDWGGNLWAIRAIDGKQLWGGPLANYNLLNNTTGQPYATVYARATPLVVNGIVYLGVQQGAWFLALDASSGKLLWKTQLNTFDPYAVVTTSASYANGVIYTGVASSQEANAAGAPGTAKGSVAAINAANGKILWQTYTTVAGYSGVGVWGSNPVVDTTRGTVFIGTGDNYTAPTDPKYLKCVAAGGTPAVCQSSDNHVDSILALNMSNGKIKWSQSMVTWPQFSSQSGSDFFNLSCSFGLPGCPSPQGPDFDFGSAPNEITYLTPQGPKTILGAGQKSGIYFAFDPDTGKLLWQTQVGPGSSLGGMEWGSATDGFRIYVAVANFYGIPYGSNSNLGTAGTWAALDPATGKILWQVADPNGAADLGPLAVANGVVFAASMAGGSSAPTMLALDASSGKTLWSYPSGASTISGATVVNNTVFWGSGYTHLGIPGMTGNNKFYAFTLGGY</sequence>
<dbReference type="InterPro" id="IPR002372">
    <property type="entry name" value="PQQ_rpt_dom"/>
</dbReference>
<keyword evidence="4" id="KW-0732">Signal</keyword>
<comment type="similarity">
    <text evidence="2">Belongs to the bacterial PQQ dehydrogenase family.</text>
</comment>
<reference evidence="7" key="1">
    <citation type="journal article" date="2019" name="Int. J. Syst. Evol. Microbiol.">
        <title>The Global Catalogue of Microorganisms (GCM) 10K type strain sequencing project: providing services to taxonomists for standard genome sequencing and annotation.</title>
        <authorList>
            <consortium name="The Broad Institute Genomics Platform"/>
            <consortium name="The Broad Institute Genome Sequencing Center for Infectious Disease"/>
            <person name="Wu L."/>
            <person name="Ma J."/>
        </authorList>
    </citation>
    <scope>NUCLEOTIDE SEQUENCE [LARGE SCALE GENOMIC DNA]</scope>
    <source>
        <strain evidence="7">JCM 4087</strain>
    </source>
</reference>
<comment type="cofactor">
    <cofactor evidence="1">
        <name>pyrroloquinoline quinone</name>
        <dbReference type="ChEBI" id="CHEBI:58442"/>
    </cofactor>
</comment>
<comment type="caution">
    <text evidence="6">The sequence shown here is derived from an EMBL/GenBank/DDBJ whole genome shotgun (WGS) entry which is preliminary data.</text>
</comment>
<dbReference type="Pfam" id="PF13360">
    <property type="entry name" value="PQQ_2"/>
    <property type="match status" value="2"/>
</dbReference>
<evidence type="ECO:0000256" key="3">
    <source>
        <dbReference type="ARBA" id="ARBA00023002"/>
    </source>
</evidence>
<evidence type="ECO:0000313" key="6">
    <source>
        <dbReference type="EMBL" id="MFC5861473.1"/>
    </source>
</evidence>
<proteinExistence type="inferred from homology"/>
<feature type="domain" description="Pyrrolo-quinoline quinone repeat" evidence="5">
    <location>
        <begin position="440"/>
        <end position="519"/>
    </location>
</feature>
<feature type="chain" id="PRO_5045142399" evidence="4">
    <location>
        <begin position="44"/>
        <end position="545"/>
    </location>
</feature>
<organism evidence="6 7">
    <name type="scientific">Acidicapsa dinghuensis</name>
    <dbReference type="NCBI Taxonomy" id="2218256"/>
    <lineage>
        <taxon>Bacteria</taxon>
        <taxon>Pseudomonadati</taxon>
        <taxon>Acidobacteriota</taxon>
        <taxon>Terriglobia</taxon>
        <taxon>Terriglobales</taxon>
        <taxon>Acidobacteriaceae</taxon>
        <taxon>Acidicapsa</taxon>
    </lineage>
</organism>
<dbReference type="Gene3D" id="2.40.10.480">
    <property type="match status" value="2"/>
</dbReference>
<evidence type="ECO:0000256" key="2">
    <source>
        <dbReference type="ARBA" id="ARBA00008156"/>
    </source>
</evidence>
<dbReference type="Gene3D" id="2.130.10.10">
    <property type="entry name" value="YVTN repeat-like/Quinoprotein amine dehydrogenase"/>
    <property type="match status" value="1"/>
</dbReference>
<keyword evidence="7" id="KW-1185">Reference proteome</keyword>
<accession>A0ABW1EDN4</accession>
<name>A0ABW1EDN4_9BACT</name>
<keyword evidence="3" id="KW-0560">Oxidoreductase</keyword>
<dbReference type="SUPFAM" id="SSF50998">
    <property type="entry name" value="Quinoprotein alcohol dehydrogenase-like"/>
    <property type="match status" value="1"/>
</dbReference>
<gene>
    <name evidence="6" type="ORF">ACFPT7_04150</name>
</gene>
<evidence type="ECO:0000256" key="4">
    <source>
        <dbReference type="SAM" id="SignalP"/>
    </source>
</evidence>
<dbReference type="RefSeq" id="WP_263333623.1">
    <property type="nucleotide sequence ID" value="NZ_JAGSYH010000002.1"/>
</dbReference>
<dbReference type="InterPro" id="IPR011047">
    <property type="entry name" value="Quinoprotein_ADH-like_sf"/>
</dbReference>
<dbReference type="EMBL" id="JBHSPH010000001">
    <property type="protein sequence ID" value="MFC5861473.1"/>
    <property type="molecule type" value="Genomic_DNA"/>
</dbReference>
<evidence type="ECO:0000313" key="7">
    <source>
        <dbReference type="Proteomes" id="UP001596091"/>
    </source>
</evidence>
<feature type="domain" description="Pyrrolo-quinoline quinone repeat" evidence="5">
    <location>
        <begin position="77"/>
        <end position="267"/>
    </location>
</feature>
<dbReference type="PANTHER" id="PTHR32303">
    <property type="entry name" value="QUINOPROTEIN ALCOHOL DEHYDROGENASE (CYTOCHROME C)"/>
    <property type="match status" value="1"/>
</dbReference>
<evidence type="ECO:0000256" key="1">
    <source>
        <dbReference type="ARBA" id="ARBA00001931"/>
    </source>
</evidence>
<dbReference type="SMART" id="SM00564">
    <property type="entry name" value="PQQ"/>
    <property type="match status" value="7"/>
</dbReference>
<dbReference type="Proteomes" id="UP001596091">
    <property type="component" value="Unassembled WGS sequence"/>
</dbReference>
<evidence type="ECO:0000259" key="5">
    <source>
        <dbReference type="Pfam" id="PF13360"/>
    </source>
</evidence>
<dbReference type="InterPro" id="IPR015943">
    <property type="entry name" value="WD40/YVTN_repeat-like_dom_sf"/>
</dbReference>
<feature type="signal peptide" evidence="4">
    <location>
        <begin position="1"/>
        <end position="43"/>
    </location>
</feature>
<dbReference type="PANTHER" id="PTHR32303:SF10">
    <property type="entry name" value="OUTER MEMBRANE PROTEIN ASSEMBLY FACTOR BAMB"/>
    <property type="match status" value="1"/>
</dbReference>
<protein>
    <submittedName>
        <fullName evidence="6">PQQ-binding-like beta-propeller repeat protein</fullName>
    </submittedName>
</protein>
<dbReference type="InterPro" id="IPR018391">
    <property type="entry name" value="PQQ_b-propeller_rpt"/>
</dbReference>